<dbReference type="GO" id="GO:0016787">
    <property type="term" value="F:hydrolase activity"/>
    <property type="evidence" value="ECO:0007669"/>
    <property type="project" value="UniProtKB-KW"/>
</dbReference>
<evidence type="ECO:0000259" key="2">
    <source>
        <dbReference type="PROSITE" id="PS51494"/>
    </source>
</evidence>
<evidence type="ECO:0000259" key="1">
    <source>
        <dbReference type="PROSITE" id="PS50106"/>
    </source>
</evidence>
<dbReference type="SMART" id="SM00228">
    <property type="entry name" value="PDZ"/>
    <property type="match status" value="1"/>
</dbReference>
<feature type="domain" description="Peptidase S55" evidence="2">
    <location>
        <begin position="180"/>
        <end position="415"/>
    </location>
</feature>
<dbReference type="RefSeq" id="WP_326839868.1">
    <property type="nucleotide sequence ID" value="NZ_SVNY01000001.1"/>
</dbReference>
<dbReference type="Proteomes" id="UP000754750">
    <property type="component" value="Unassembled WGS sequence"/>
</dbReference>
<dbReference type="EC" id="3.4.21.116" evidence="3"/>
<dbReference type="NCBIfam" id="TIGR02860">
    <property type="entry name" value="spore_IV_B"/>
    <property type="match status" value="1"/>
</dbReference>
<dbReference type="PROSITE" id="PS51494">
    <property type="entry name" value="SPOIVB"/>
    <property type="match status" value="1"/>
</dbReference>
<protein>
    <submittedName>
        <fullName evidence="3">SpoIVB peptidase</fullName>
        <ecNumber evidence="3">3.4.21.116</ecNumber>
    </submittedName>
</protein>
<dbReference type="InterPro" id="IPR001478">
    <property type="entry name" value="PDZ"/>
</dbReference>
<dbReference type="InterPro" id="IPR008763">
    <property type="entry name" value="Peptidase_S55"/>
</dbReference>
<dbReference type="Gene3D" id="2.30.42.10">
    <property type="match status" value="1"/>
</dbReference>
<dbReference type="Pfam" id="PF17820">
    <property type="entry name" value="PDZ_6"/>
    <property type="match status" value="1"/>
</dbReference>
<dbReference type="PROSITE" id="PS50106">
    <property type="entry name" value="PDZ"/>
    <property type="match status" value="1"/>
</dbReference>
<sequence>MKKRKRFFQRLTGWLTALTLLAGSAVGYYHYTLPDQFRVTAGTKLRLNQTGLSIIDTVNKEEITASALKSANQNYHAQLMLFDVIPIKTVSVKVVQEKLLVPCGTPFGIKMFTNGVMVVGVADIESAGKMINPAAVAGVKVGDIITAVNGKAVTQNSQVAKLIESSAGEPVKLSIKRNEEALTATLTPILSDVDGSYKGGLWVRDSTAGIGTVTFYDPSNGAFGGLGHGICDVDTNELMPLRSGDVISVTISGIVKGQKGRAGELHGYFNNDFPVGQLQANSEAGVYGTLNASPVPAQAIPLAAKQEVKTGAAQIYTTVDGTAPRPYGIEIESINYQDGTKTKNLVVKVTDPDLLGKTGGIVQGMSGSPIVQNGKLVGAVTHVFVNDPTRGYGILAENMLEISEKTSLESTEKAS</sequence>
<proteinExistence type="predicted"/>
<feature type="domain" description="PDZ" evidence="1">
    <location>
        <begin position="89"/>
        <end position="179"/>
    </location>
</feature>
<organism evidence="3 4">
    <name type="scientific">Faecalispora sporosphaeroides</name>
    <dbReference type="NCBI Taxonomy" id="1549"/>
    <lineage>
        <taxon>Bacteria</taxon>
        <taxon>Bacillati</taxon>
        <taxon>Bacillota</taxon>
        <taxon>Clostridia</taxon>
        <taxon>Eubacteriales</taxon>
        <taxon>Oscillospiraceae</taxon>
        <taxon>Faecalispora</taxon>
    </lineage>
</organism>
<dbReference type="SUPFAM" id="SSF50494">
    <property type="entry name" value="Trypsin-like serine proteases"/>
    <property type="match status" value="1"/>
</dbReference>
<dbReference type="InterPro" id="IPR041489">
    <property type="entry name" value="PDZ_6"/>
</dbReference>
<evidence type="ECO:0000313" key="3">
    <source>
        <dbReference type="EMBL" id="MBE6832403.1"/>
    </source>
</evidence>
<name>A0A928KPK2_9FIRM</name>
<dbReference type="InterPro" id="IPR036034">
    <property type="entry name" value="PDZ_sf"/>
</dbReference>
<dbReference type="AlphaFoldDB" id="A0A928KPK2"/>
<comment type="caution">
    <text evidence="3">The sequence shown here is derived from an EMBL/GenBank/DDBJ whole genome shotgun (WGS) entry which is preliminary data.</text>
</comment>
<dbReference type="InterPro" id="IPR009003">
    <property type="entry name" value="Peptidase_S1_PA"/>
</dbReference>
<dbReference type="InterPro" id="IPR014219">
    <property type="entry name" value="SpoIVB"/>
</dbReference>
<dbReference type="Pfam" id="PF05580">
    <property type="entry name" value="Peptidase_S55"/>
    <property type="match status" value="1"/>
</dbReference>
<dbReference type="SUPFAM" id="SSF50156">
    <property type="entry name" value="PDZ domain-like"/>
    <property type="match status" value="1"/>
</dbReference>
<gene>
    <name evidence="3" type="primary">spoIVB</name>
    <name evidence="3" type="ORF">E7512_02260</name>
</gene>
<reference evidence="3" key="1">
    <citation type="submission" date="2019-04" db="EMBL/GenBank/DDBJ databases">
        <title>Evolution of Biomass-Degrading Anaerobic Consortia Revealed by Metagenomics.</title>
        <authorList>
            <person name="Peng X."/>
        </authorList>
    </citation>
    <scope>NUCLEOTIDE SEQUENCE</scope>
    <source>
        <strain evidence="3">SIG551</strain>
    </source>
</reference>
<dbReference type="EMBL" id="SVNY01000001">
    <property type="protein sequence ID" value="MBE6832403.1"/>
    <property type="molecule type" value="Genomic_DNA"/>
</dbReference>
<keyword evidence="3" id="KW-0378">Hydrolase</keyword>
<accession>A0A928KPK2</accession>
<evidence type="ECO:0000313" key="4">
    <source>
        <dbReference type="Proteomes" id="UP000754750"/>
    </source>
</evidence>